<protein>
    <submittedName>
        <fullName evidence="1">Uncharacterized protein</fullName>
    </submittedName>
</protein>
<name>A0AA42B668_9GAMM</name>
<dbReference type="Proteomes" id="UP001165393">
    <property type="component" value="Unassembled WGS sequence"/>
</dbReference>
<reference evidence="1 2" key="1">
    <citation type="journal article" date="2013" name="Antonie Van Leeuwenhoek">
        <title>Echinimonas agarilytica gen. nov., sp. nov., a new gammaproteobacterium isolated from the sea urchin Strongylocentrotus intermedius.</title>
        <authorList>
            <person name="Nedashkovskaya O.I."/>
            <person name="Stenkova A.M."/>
            <person name="Zhukova N.V."/>
            <person name="Van Trappen S."/>
            <person name="Lee J.S."/>
            <person name="Kim S.B."/>
        </authorList>
    </citation>
    <scope>NUCLEOTIDE SEQUENCE [LARGE SCALE GENOMIC DNA]</scope>
    <source>
        <strain evidence="1 2">KMM 6351</strain>
    </source>
</reference>
<organism evidence="1 2">
    <name type="scientific">Echinimonas agarilytica</name>
    <dbReference type="NCBI Taxonomy" id="1215918"/>
    <lineage>
        <taxon>Bacteria</taxon>
        <taxon>Pseudomonadati</taxon>
        <taxon>Pseudomonadota</taxon>
        <taxon>Gammaproteobacteria</taxon>
        <taxon>Alteromonadales</taxon>
        <taxon>Echinimonadaceae</taxon>
        <taxon>Echinimonas</taxon>
    </lineage>
</organism>
<comment type="caution">
    <text evidence="1">The sequence shown here is derived from an EMBL/GenBank/DDBJ whole genome shotgun (WGS) entry which is preliminary data.</text>
</comment>
<gene>
    <name evidence="1" type="ORF">NAF29_00400</name>
</gene>
<dbReference type="AlphaFoldDB" id="A0AA42B668"/>
<keyword evidence="2" id="KW-1185">Reference proteome</keyword>
<dbReference type="RefSeq" id="WP_251259448.1">
    <property type="nucleotide sequence ID" value="NZ_JAMQGP010000001.1"/>
</dbReference>
<evidence type="ECO:0000313" key="2">
    <source>
        <dbReference type="Proteomes" id="UP001165393"/>
    </source>
</evidence>
<dbReference type="EMBL" id="JAMQGP010000001">
    <property type="protein sequence ID" value="MCM2678131.1"/>
    <property type="molecule type" value="Genomic_DNA"/>
</dbReference>
<sequence length="141" mass="16049">MSLSVSEHGQWTITFKPDQIELVLSDSFNSEGILALRKAAQKVVREHLDSRLSKAYCDMRCWGLTTASAHHEIKGMHDGMYALGIHRIAYVAADNLPLARFIIERCWEHLPDVERAYFLSEHEARAWLHQSSTKDGSTDPK</sequence>
<accession>A0AA42B668</accession>
<evidence type="ECO:0000313" key="1">
    <source>
        <dbReference type="EMBL" id="MCM2678131.1"/>
    </source>
</evidence>
<proteinExistence type="predicted"/>